<proteinExistence type="predicted"/>
<dbReference type="InterPro" id="IPR005174">
    <property type="entry name" value="KIB1-4_b-propeller"/>
</dbReference>
<dbReference type="InterPro" id="IPR050942">
    <property type="entry name" value="F-box_BR-signaling"/>
</dbReference>
<dbReference type="EMBL" id="JACGCM010000792">
    <property type="protein sequence ID" value="KAF6166396.1"/>
    <property type="molecule type" value="Genomic_DNA"/>
</dbReference>
<accession>A0A7J7NGT4</accession>
<dbReference type="AlphaFoldDB" id="A0A7J7NGT4"/>
<sequence length="424" mass="48511">MKIPSKLLAYESPMEKDTRAVEASYLPPKKRLRSYMEIPSKFLAIRQCEPPVKKHAKPTRVVETTSLPSKKRMHSGADWSYLHKDMLEEIAARVAAFDVVDYLKFRDVCTSWRSAFVEGKKKLPSLIPWIFSYDSADKRIGVEEHKFKYSLVNPFNNKLQWLNSWRVRTEYCGGSSKGWILMADWNKSNEVHLLNPLTNMQVPLPSIRQPYMIENVVLSSPPISGDDESCVVMAIVCDRSRGCAKWQLAFCKPGDDIWTMIGGQLPHYVDITYCNGLFYVLSYNEILAVFCDACKCGPSPKPIEICKLPESVRGNRCHLVESSGDLLLISVKIYNKKVTILKVDLIRQKWLEVTNIGDQTVFVSDHNSISMLASTHPLNKPNCIYLGYFDWLGIYNLKDASYEAFLCNRRIRGTECTWITPSPW</sequence>
<name>A0A7J7NGT4_9MAGN</name>
<reference evidence="2 3" key="1">
    <citation type="journal article" date="2020" name="IScience">
        <title>Genome Sequencing of the Endangered Kingdonia uniflora (Circaeasteraceae, Ranunculales) Reveals Potential Mechanisms of Evolutionary Specialization.</title>
        <authorList>
            <person name="Sun Y."/>
            <person name="Deng T."/>
            <person name="Zhang A."/>
            <person name="Moore M.J."/>
            <person name="Landis J.B."/>
            <person name="Lin N."/>
            <person name="Zhang H."/>
            <person name="Zhang X."/>
            <person name="Huang J."/>
            <person name="Zhang X."/>
            <person name="Sun H."/>
            <person name="Wang H."/>
        </authorList>
    </citation>
    <scope>NUCLEOTIDE SEQUENCE [LARGE SCALE GENOMIC DNA]</scope>
    <source>
        <strain evidence="2">TB1705</strain>
        <tissue evidence="2">Leaf</tissue>
    </source>
</reference>
<dbReference type="Proteomes" id="UP000541444">
    <property type="component" value="Unassembled WGS sequence"/>
</dbReference>
<dbReference type="Pfam" id="PF03478">
    <property type="entry name" value="Beta-prop_KIB1-4"/>
    <property type="match status" value="1"/>
</dbReference>
<comment type="caution">
    <text evidence="2">The sequence shown here is derived from an EMBL/GenBank/DDBJ whole genome shotgun (WGS) entry which is preliminary data.</text>
</comment>
<gene>
    <name evidence="2" type="ORF">GIB67_034947</name>
</gene>
<dbReference type="OrthoDB" id="638130at2759"/>
<keyword evidence="3" id="KW-1185">Reference proteome</keyword>
<dbReference type="PANTHER" id="PTHR44259">
    <property type="entry name" value="OS07G0183000 PROTEIN-RELATED"/>
    <property type="match status" value="1"/>
</dbReference>
<feature type="domain" description="KIB1-4 beta-propeller" evidence="1">
    <location>
        <begin position="166"/>
        <end position="387"/>
    </location>
</feature>
<organism evidence="2 3">
    <name type="scientific">Kingdonia uniflora</name>
    <dbReference type="NCBI Taxonomy" id="39325"/>
    <lineage>
        <taxon>Eukaryota</taxon>
        <taxon>Viridiplantae</taxon>
        <taxon>Streptophyta</taxon>
        <taxon>Embryophyta</taxon>
        <taxon>Tracheophyta</taxon>
        <taxon>Spermatophyta</taxon>
        <taxon>Magnoliopsida</taxon>
        <taxon>Ranunculales</taxon>
        <taxon>Circaeasteraceae</taxon>
        <taxon>Kingdonia</taxon>
    </lineage>
</organism>
<protein>
    <recommendedName>
        <fullName evidence="1">KIB1-4 beta-propeller domain-containing protein</fullName>
    </recommendedName>
</protein>
<evidence type="ECO:0000313" key="2">
    <source>
        <dbReference type="EMBL" id="KAF6166396.1"/>
    </source>
</evidence>
<evidence type="ECO:0000313" key="3">
    <source>
        <dbReference type="Proteomes" id="UP000541444"/>
    </source>
</evidence>
<evidence type="ECO:0000259" key="1">
    <source>
        <dbReference type="Pfam" id="PF03478"/>
    </source>
</evidence>